<feature type="compositionally biased region" description="Polar residues" evidence="6">
    <location>
        <begin position="333"/>
        <end position="344"/>
    </location>
</feature>
<name>A0A9N9H480_9GLOM</name>
<dbReference type="PANTHER" id="PTHR23319">
    <property type="entry name" value="GRAM DOMAIN CONTAINING 1B, ISOFORM E"/>
    <property type="match status" value="1"/>
</dbReference>
<dbReference type="InterPro" id="IPR051482">
    <property type="entry name" value="Cholesterol_transport"/>
</dbReference>
<sequence length="753" mass="84623">MLSVASSSLSSLPSMRDSFSRNISDSEQSNESQKLPELKSREGKSEHSTPSHIDDSNSPPVSEASQNSTSIPSTSEDQPKDDVDVSPSTSWQENLTGTGPPTTNVDTTTITTTSVSPKSSSSLNIEHFDLDEQVSTPIALDIPSAPFSNSFSDITQPSNSSNETNVARRPFKLPTPKTSTKTKKKRNSLNGTADSMDDSFADLPTNGSYAPASSKRNAEFHALFRSVPEGDYLINDYGCALQREILVQGRIYVSAHHVCFNANIFGWVTNLVIAFSDIVSIEKRVTAFVIPNAIQISTLHARHFFTSFLSRDTAFELLNIIWKQTHPALSQNLPFNDSEYTPNKSSEASDASSESESSEMTDEVSETSEPTLHPISPHAQSRHLARSNTNLKRRRVSTQCSCLRNGQHYDNVSLDATFTGTVEKLYNLLMTSGFVKRYIIEEEKYVDFGEWKTQDDKLRRSSSYIKPLNFSIGPKSTKCYIEEECLHKDFDNYVTTLSTTTTPDVPSGGSFCVKSRICIMRAGLNETRIITTCAVEWSKSSWLKGTIEKASIEGQQQYWQNLTREIKKYIAVHPSEFQDESGSPVRERMEADEVEKDWVKRTQTRSKERTRSFQMPTETTVIEQAEPTPTQRQIAGVWGTIIEVQSILSSILSPIFQNISIPSTNAMIMWAILITMIANFYNWFLLQGIVHRLDSIGGNNVPVFGRGRKNDFFHEARRQEFASLLDDRIEDEDVLWQWLSEKSKIYEKDHQNN</sequence>
<feature type="transmembrane region" description="Helical" evidence="7">
    <location>
        <begin position="667"/>
        <end position="686"/>
    </location>
</feature>
<keyword evidence="5 7" id="KW-0472">Membrane</keyword>
<evidence type="ECO:0000256" key="7">
    <source>
        <dbReference type="SAM" id="Phobius"/>
    </source>
</evidence>
<dbReference type="GO" id="GO:0005886">
    <property type="term" value="C:plasma membrane"/>
    <property type="evidence" value="ECO:0007669"/>
    <property type="project" value="TreeGrafter"/>
</dbReference>
<evidence type="ECO:0000313" key="10">
    <source>
        <dbReference type="Proteomes" id="UP000789405"/>
    </source>
</evidence>
<dbReference type="OrthoDB" id="2162691at2759"/>
<reference evidence="9" key="1">
    <citation type="submission" date="2021-06" db="EMBL/GenBank/DDBJ databases">
        <authorList>
            <person name="Kallberg Y."/>
            <person name="Tangrot J."/>
            <person name="Rosling A."/>
        </authorList>
    </citation>
    <scope>NUCLEOTIDE SEQUENCE</scope>
    <source>
        <strain evidence="9">MA453B</strain>
    </source>
</reference>
<feature type="compositionally biased region" description="Low complexity" evidence="6">
    <location>
        <begin position="96"/>
        <end position="122"/>
    </location>
</feature>
<dbReference type="GO" id="GO:0005739">
    <property type="term" value="C:mitochondrion"/>
    <property type="evidence" value="ECO:0007669"/>
    <property type="project" value="TreeGrafter"/>
</dbReference>
<proteinExistence type="inferred from homology"/>
<keyword evidence="4 7" id="KW-1133">Transmembrane helix</keyword>
<dbReference type="Proteomes" id="UP000789405">
    <property type="component" value="Unassembled WGS sequence"/>
</dbReference>
<comment type="similarity">
    <text evidence="2">Belongs to the YSP2 family.</text>
</comment>
<keyword evidence="3 7" id="KW-0812">Transmembrane</keyword>
<organism evidence="9 10">
    <name type="scientific">Dentiscutata erythropus</name>
    <dbReference type="NCBI Taxonomy" id="1348616"/>
    <lineage>
        <taxon>Eukaryota</taxon>
        <taxon>Fungi</taxon>
        <taxon>Fungi incertae sedis</taxon>
        <taxon>Mucoromycota</taxon>
        <taxon>Glomeromycotina</taxon>
        <taxon>Glomeromycetes</taxon>
        <taxon>Diversisporales</taxon>
        <taxon>Gigasporaceae</taxon>
        <taxon>Dentiscutata</taxon>
    </lineage>
</organism>
<comment type="subcellular location">
    <subcellularLocation>
        <location evidence="1">Membrane</location>
        <topology evidence="1">Single-pass membrane protein</topology>
    </subcellularLocation>
</comment>
<dbReference type="GO" id="GO:0005789">
    <property type="term" value="C:endoplasmic reticulum membrane"/>
    <property type="evidence" value="ECO:0007669"/>
    <property type="project" value="TreeGrafter"/>
</dbReference>
<feature type="region of interest" description="Disordered" evidence="6">
    <location>
        <begin position="1"/>
        <end position="122"/>
    </location>
</feature>
<evidence type="ECO:0000259" key="8">
    <source>
        <dbReference type="PROSITE" id="PS51778"/>
    </source>
</evidence>
<feature type="region of interest" description="Disordered" evidence="6">
    <location>
        <begin position="333"/>
        <end position="392"/>
    </location>
</feature>
<evidence type="ECO:0000256" key="2">
    <source>
        <dbReference type="ARBA" id="ARBA00006582"/>
    </source>
</evidence>
<feature type="compositionally biased region" description="Polar residues" evidence="6">
    <location>
        <begin position="21"/>
        <end position="33"/>
    </location>
</feature>
<comment type="caution">
    <text evidence="9">The sequence shown here is derived from an EMBL/GenBank/DDBJ whole genome shotgun (WGS) entry which is preliminary data.</text>
</comment>
<feature type="compositionally biased region" description="Polar residues" evidence="6">
    <location>
        <begin position="150"/>
        <end position="165"/>
    </location>
</feature>
<dbReference type="GO" id="GO:0032541">
    <property type="term" value="C:cortical endoplasmic reticulum"/>
    <property type="evidence" value="ECO:0007669"/>
    <property type="project" value="TreeGrafter"/>
</dbReference>
<dbReference type="AlphaFoldDB" id="A0A9N9H480"/>
<dbReference type="EMBL" id="CAJVPY010005577">
    <property type="protein sequence ID" value="CAG8646085.1"/>
    <property type="molecule type" value="Genomic_DNA"/>
</dbReference>
<dbReference type="InterPro" id="IPR004182">
    <property type="entry name" value="GRAM"/>
</dbReference>
<evidence type="ECO:0000313" key="9">
    <source>
        <dbReference type="EMBL" id="CAG8646085.1"/>
    </source>
</evidence>
<evidence type="ECO:0000256" key="4">
    <source>
        <dbReference type="ARBA" id="ARBA00022989"/>
    </source>
</evidence>
<dbReference type="GO" id="GO:0032934">
    <property type="term" value="F:sterol binding"/>
    <property type="evidence" value="ECO:0007669"/>
    <property type="project" value="TreeGrafter"/>
</dbReference>
<feature type="compositionally biased region" description="Low complexity" evidence="6">
    <location>
        <begin position="1"/>
        <end position="17"/>
    </location>
</feature>
<dbReference type="CDD" id="cd13220">
    <property type="entry name" value="PH-GRAM_GRAMDC"/>
    <property type="match status" value="1"/>
</dbReference>
<dbReference type="InterPro" id="IPR031968">
    <property type="entry name" value="VASt"/>
</dbReference>
<feature type="region of interest" description="Disordered" evidence="6">
    <location>
        <begin position="150"/>
        <end position="200"/>
    </location>
</feature>
<dbReference type="Pfam" id="PF02893">
    <property type="entry name" value="GRAM"/>
    <property type="match status" value="1"/>
</dbReference>
<protein>
    <submittedName>
        <fullName evidence="9">13110_t:CDS:1</fullName>
    </submittedName>
</protein>
<feature type="compositionally biased region" description="Low complexity" evidence="6">
    <location>
        <begin position="345"/>
        <end position="355"/>
    </location>
</feature>
<dbReference type="SMART" id="SM00568">
    <property type="entry name" value="GRAM"/>
    <property type="match status" value="1"/>
</dbReference>
<dbReference type="Pfam" id="PF16016">
    <property type="entry name" value="VASt"/>
    <property type="match status" value="1"/>
</dbReference>
<feature type="compositionally biased region" description="Acidic residues" evidence="6">
    <location>
        <begin position="356"/>
        <end position="366"/>
    </location>
</feature>
<evidence type="ECO:0000256" key="5">
    <source>
        <dbReference type="ARBA" id="ARBA00023136"/>
    </source>
</evidence>
<dbReference type="Gene3D" id="2.30.29.30">
    <property type="entry name" value="Pleckstrin-homology domain (PH domain)/Phosphotyrosine-binding domain (PTB)"/>
    <property type="match status" value="1"/>
</dbReference>
<dbReference type="InterPro" id="IPR011993">
    <property type="entry name" value="PH-like_dom_sf"/>
</dbReference>
<gene>
    <name evidence="9" type="ORF">DERYTH_LOCUS9922</name>
</gene>
<evidence type="ECO:0000256" key="3">
    <source>
        <dbReference type="ARBA" id="ARBA00022692"/>
    </source>
</evidence>
<dbReference type="PANTHER" id="PTHR23319:SF4">
    <property type="entry name" value="GRAM DOMAIN CONTAINING 1B, ISOFORM E"/>
    <property type="match status" value="1"/>
</dbReference>
<feature type="compositionally biased region" description="Polar residues" evidence="6">
    <location>
        <begin position="56"/>
        <end position="76"/>
    </location>
</feature>
<feature type="compositionally biased region" description="Basic and acidic residues" evidence="6">
    <location>
        <begin position="34"/>
        <end position="55"/>
    </location>
</feature>
<dbReference type="GO" id="GO:0140268">
    <property type="term" value="C:endoplasmic reticulum-plasma membrane contact site"/>
    <property type="evidence" value="ECO:0007669"/>
    <property type="project" value="TreeGrafter"/>
</dbReference>
<feature type="compositionally biased region" description="Basic residues" evidence="6">
    <location>
        <begin position="380"/>
        <end position="392"/>
    </location>
</feature>
<dbReference type="PROSITE" id="PS51778">
    <property type="entry name" value="VAST"/>
    <property type="match status" value="1"/>
</dbReference>
<keyword evidence="10" id="KW-1185">Reference proteome</keyword>
<dbReference type="GO" id="GO:0032366">
    <property type="term" value="P:intracellular sterol transport"/>
    <property type="evidence" value="ECO:0007669"/>
    <property type="project" value="TreeGrafter"/>
</dbReference>
<evidence type="ECO:0000256" key="1">
    <source>
        <dbReference type="ARBA" id="ARBA00004167"/>
    </source>
</evidence>
<feature type="domain" description="VASt" evidence="8">
    <location>
        <begin position="408"/>
        <end position="574"/>
    </location>
</feature>
<accession>A0A9N9H480</accession>
<evidence type="ECO:0000256" key="6">
    <source>
        <dbReference type="SAM" id="MobiDB-lite"/>
    </source>
</evidence>
<feature type="compositionally biased region" description="Polar residues" evidence="6">
    <location>
        <begin position="86"/>
        <end position="95"/>
    </location>
</feature>
<dbReference type="GO" id="GO:0120015">
    <property type="term" value="F:sterol transfer activity"/>
    <property type="evidence" value="ECO:0007669"/>
    <property type="project" value="TreeGrafter"/>
</dbReference>